<evidence type="ECO:0000313" key="2">
    <source>
        <dbReference type="Proteomes" id="UP001060215"/>
    </source>
</evidence>
<organism evidence="1 2">
    <name type="scientific">Camellia lanceoleosa</name>
    <dbReference type="NCBI Taxonomy" id="1840588"/>
    <lineage>
        <taxon>Eukaryota</taxon>
        <taxon>Viridiplantae</taxon>
        <taxon>Streptophyta</taxon>
        <taxon>Embryophyta</taxon>
        <taxon>Tracheophyta</taxon>
        <taxon>Spermatophyta</taxon>
        <taxon>Magnoliopsida</taxon>
        <taxon>eudicotyledons</taxon>
        <taxon>Gunneridae</taxon>
        <taxon>Pentapetalae</taxon>
        <taxon>asterids</taxon>
        <taxon>Ericales</taxon>
        <taxon>Theaceae</taxon>
        <taxon>Camellia</taxon>
    </lineage>
</organism>
<evidence type="ECO:0000313" key="1">
    <source>
        <dbReference type="EMBL" id="KAI8007112.1"/>
    </source>
</evidence>
<protein>
    <submittedName>
        <fullName evidence="1">Uncharacterized protein</fullName>
    </submittedName>
</protein>
<name>A0ACC0H0V2_9ERIC</name>
<reference evidence="1 2" key="1">
    <citation type="journal article" date="2022" name="Plant J.">
        <title>Chromosome-level genome of Camellia lanceoleosa provides a valuable resource for understanding genome evolution and self-incompatibility.</title>
        <authorList>
            <person name="Gong W."/>
            <person name="Xiao S."/>
            <person name="Wang L."/>
            <person name="Liao Z."/>
            <person name="Chang Y."/>
            <person name="Mo W."/>
            <person name="Hu G."/>
            <person name="Li W."/>
            <person name="Zhao G."/>
            <person name="Zhu H."/>
            <person name="Hu X."/>
            <person name="Ji K."/>
            <person name="Xiang X."/>
            <person name="Song Q."/>
            <person name="Yuan D."/>
            <person name="Jin S."/>
            <person name="Zhang L."/>
        </authorList>
    </citation>
    <scope>NUCLEOTIDE SEQUENCE [LARGE SCALE GENOMIC DNA]</scope>
    <source>
        <strain evidence="1">SQ_2022a</strain>
    </source>
</reference>
<sequence length="99" mass="11153">MDSDSWTTRLLAASRRYQSRSVQLTEEVMLMVMMSRGRSFFVGLCCHIDEAHPVEAKNGTNKADGLASRKISETRFTSQNRGYLNKMNVSASFSEVGIR</sequence>
<dbReference type="EMBL" id="CM045764">
    <property type="protein sequence ID" value="KAI8007112.1"/>
    <property type="molecule type" value="Genomic_DNA"/>
</dbReference>
<accession>A0ACC0H0V2</accession>
<gene>
    <name evidence="1" type="ORF">LOK49_LG07G02687</name>
</gene>
<comment type="caution">
    <text evidence="1">The sequence shown here is derived from an EMBL/GenBank/DDBJ whole genome shotgun (WGS) entry which is preliminary data.</text>
</comment>
<keyword evidence="2" id="KW-1185">Reference proteome</keyword>
<dbReference type="Proteomes" id="UP001060215">
    <property type="component" value="Chromosome 7"/>
</dbReference>
<proteinExistence type="predicted"/>